<name>A0A1G6NP65_NIADE</name>
<feature type="domain" description="TonB C-terminal" evidence="2">
    <location>
        <begin position="207"/>
        <end position="268"/>
    </location>
</feature>
<dbReference type="InterPro" id="IPR037682">
    <property type="entry name" value="TonB_C"/>
</dbReference>
<evidence type="ECO:0000313" key="4">
    <source>
        <dbReference type="Proteomes" id="UP000198757"/>
    </source>
</evidence>
<evidence type="ECO:0000259" key="2">
    <source>
        <dbReference type="Pfam" id="PF03544"/>
    </source>
</evidence>
<dbReference type="AlphaFoldDB" id="A0A1G6NP65"/>
<dbReference type="STRING" id="1285928.SAMN04487894_103333"/>
<dbReference type="EMBL" id="FMZO01000003">
    <property type="protein sequence ID" value="SDC69164.1"/>
    <property type="molecule type" value="Genomic_DNA"/>
</dbReference>
<keyword evidence="1" id="KW-0472">Membrane</keyword>
<protein>
    <submittedName>
        <fullName evidence="3">Protein TonB</fullName>
    </submittedName>
</protein>
<reference evidence="4" key="1">
    <citation type="submission" date="2016-10" db="EMBL/GenBank/DDBJ databases">
        <authorList>
            <person name="Varghese N."/>
            <person name="Submissions S."/>
        </authorList>
    </citation>
    <scope>NUCLEOTIDE SEQUENCE [LARGE SCALE GENOMIC DNA]</scope>
    <source>
        <strain evidence="4">DSM 25811 / CCM 8410 / LMG 26954 / E90</strain>
    </source>
</reference>
<accession>A0A1G6NP65</accession>
<dbReference type="Proteomes" id="UP000198757">
    <property type="component" value="Unassembled WGS sequence"/>
</dbReference>
<sequence length="272" mass="29720">METTKILSASFLDILFDGRNKAYGAYELRNTYNRRLVKALGATGLVIATFMGASALRGATSKKAPVPIITTVVDLTEIKETKKVEPPAPAPPKLQEPRKIEIKQFVVPKIVLDKDVVTPPPSQEDLTDVKIGLKDVEGVKMGDIAVPPEGVPDGRGVIETKPVEKDDLPFTKVEKEAEYPGDWTRFLTTNLRGEVPVDNGAAPGNYRVLVQFVVDINGAVSDIRVLKDPGFGMGAEAIRVIRKSGKWKPAVQNGNMVKAFRSQPITFQVMEQ</sequence>
<dbReference type="SUPFAM" id="SSF74653">
    <property type="entry name" value="TolA/TonB C-terminal domain"/>
    <property type="match status" value="1"/>
</dbReference>
<dbReference type="RefSeq" id="WP_090389498.1">
    <property type="nucleotide sequence ID" value="NZ_FMZO01000003.1"/>
</dbReference>
<evidence type="ECO:0000256" key="1">
    <source>
        <dbReference type="SAM" id="Phobius"/>
    </source>
</evidence>
<evidence type="ECO:0000313" key="3">
    <source>
        <dbReference type="EMBL" id="SDC69164.1"/>
    </source>
</evidence>
<dbReference type="Pfam" id="PF03544">
    <property type="entry name" value="TonB_C"/>
    <property type="match status" value="1"/>
</dbReference>
<organism evidence="3 4">
    <name type="scientific">Niabella drilacis (strain DSM 25811 / CCM 8410 / CCUG 62505 / LMG 26954 / E90)</name>
    <dbReference type="NCBI Taxonomy" id="1285928"/>
    <lineage>
        <taxon>Bacteria</taxon>
        <taxon>Pseudomonadati</taxon>
        <taxon>Bacteroidota</taxon>
        <taxon>Chitinophagia</taxon>
        <taxon>Chitinophagales</taxon>
        <taxon>Chitinophagaceae</taxon>
        <taxon>Niabella</taxon>
    </lineage>
</organism>
<proteinExistence type="predicted"/>
<keyword evidence="1" id="KW-1133">Transmembrane helix</keyword>
<dbReference type="Gene3D" id="3.30.1150.10">
    <property type="match status" value="1"/>
</dbReference>
<dbReference type="GO" id="GO:0055085">
    <property type="term" value="P:transmembrane transport"/>
    <property type="evidence" value="ECO:0007669"/>
    <property type="project" value="InterPro"/>
</dbReference>
<feature type="transmembrane region" description="Helical" evidence="1">
    <location>
        <begin position="36"/>
        <end position="56"/>
    </location>
</feature>
<keyword evidence="1" id="KW-0812">Transmembrane</keyword>
<gene>
    <name evidence="3" type="ORF">SAMN04487894_103333</name>
</gene>
<keyword evidence="4" id="KW-1185">Reference proteome</keyword>
<dbReference type="OrthoDB" id="1039448at2"/>